<accession>A0AA88GI38</accession>
<dbReference type="GeneID" id="68101490"/>
<dbReference type="Proteomes" id="UP000816034">
    <property type="component" value="Unassembled WGS sequence"/>
</dbReference>
<evidence type="ECO:0000256" key="1">
    <source>
        <dbReference type="SAM" id="Coils"/>
    </source>
</evidence>
<dbReference type="EMBL" id="PYSW02000037">
    <property type="protein sequence ID" value="KAG2377520.1"/>
    <property type="molecule type" value="Genomic_DNA"/>
</dbReference>
<keyword evidence="1" id="KW-0175">Coiled coil</keyword>
<reference evidence="2 3" key="1">
    <citation type="journal article" date="2018" name="BMC Genomics">
        <title>The genome of Naegleria lovaniensis, the basis for a comparative approach to unravel pathogenicity factors of the human pathogenic amoeba N. fowleri.</title>
        <authorList>
            <person name="Liechti N."/>
            <person name="Schurch N."/>
            <person name="Bruggmann R."/>
            <person name="Wittwer M."/>
        </authorList>
    </citation>
    <scope>NUCLEOTIDE SEQUENCE [LARGE SCALE GENOMIC DNA]</scope>
    <source>
        <strain evidence="2 3">ATCC 30569</strain>
    </source>
</reference>
<proteinExistence type="predicted"/>
<name>A0AA88GI38_NAELO</name>
<dbReference type="AlphaFoldDB" id="A0AA88GI38"/>
<sequence length="224" mass="26252">MSISRSSTEPALQPSTPFGWFIKNNFHHEIFCETDNRFTVKEILTQQEKTRGKRVVVETTLITDIDKKRRKVPGCDKECNELALMYQKELFETKVVDVQGISEKADDCFRFHLEQMKKEMDEKITNNKKEYEIQISAVEQECEEKIRSIKKECEIKISAIEQECEEKIRSMKKECEDVIRTNNQECAENFRGVKTECEIQISTMEDLQQNHANEIQELKSDLGV</sequence>
<gene>
    <name evidence="2" type="ORF">C9374_009036</name>
</gene>
<evidence type="ECO:0000313" key="2">
    <source>
        <dbReference type="EMBL" id="KAG2377520.1"/>
    </source>
</evidence>
<protein>
    <submittedName>
        <fullName evidence="2">Uncharacterized protein</fullName>
    </submittedName>
</protein>
<comment type="caution">
    <text evidence="2">The sequence shown here is derived from an EMBL/GenBank/DDBJ whole genome shotgun (WGS) entry which is preliminary data.</text>
</comment>
<evidence type="ECO:0000313" key="3">
    <source>
        <dbReference type="Proteomes" id="UP000816034"/>
    </source>
</evidence>
<keyword evidence="3" id="KW-1185">Reference proteome</keyword>
<dbReference type="RefSeq" id="XP_044544782.1">
    <property type="nucleotide sequence ID" value="XM_044699179.1"/>
</dbReference>
<feature type="coiled-coil region" evidence="1">
    <location>
        <begin position="121"/>
        <end position="221"/>
    </location>
</feature>
<organism evidence="2 3">
    <name type="scientific">Naegleria lovaniensis</name>
    <name type="common">Amoeba</name>
    <dbReference type="NCBI Taxonomy" id="51637"/>
    <lineage>
        <taxon>Eukaryota</taxon>
        <taxon>Discoba</taxon>
        <taxon>Heterolobosea</taxon>
        <taxon>Tetramitia</taxon>
        <taxon>Eutetramitia</taxon>
        <taxon>Vahlkampfiidae</taxon>
        <taxon>Naegleria</taxon>
    </lineage>
</organism>